<dbReference type="EMBL" id="JBDFQZ010000010">
    <property type="protein sequence ID" value="KAK9681700.1"/>
    <property type="molecule type" value="Genomic_DNA"/>
</dbReference>
<protein>
    <recommendedName>
        <fullName evidence="1">Reverse transcriptase domain-containing protein</fullName>
    </recommendedName>
</protein>
<sequence>MKIYSWNVRGCNNLLKQKEVSDFFRSSHLDVFGILETRIKEHNAAKVIGSQFKGYVICSNYAHHPNGRIWIVWNTVTVTVTPLSIHAQFIHCFIQHNSTRMTFHATFTYARNDGIVRESLWQSLIQISSTVQAWIVLGDFNVVRDASERISSYAPNLSDILAFNACILNCQLEDMHSLGCEFTWTNNQDNEARMWSKLDRGLVNENWIKLFPSYSVWFCPAGVSDHSPALVTIFEEAPRRRRFSYLNCWSLEPDFPDLVKSAWSKPVSGSPMYRFFAKLKNARQVLCSFHRQQTSSIQDHLIKLKGELATCQENIQRQPLCCTLLQLERDLKQKYLKLQTVELIILRQRAKMDRIIYNDASTRLFYAKINERAHGQLIGEIFDHRGQRRLGLEQVAEGFITYYTDLLGAKAAVNDMPTMQGACVLTSDWDTLVKPVQVEEIRDALKGIDPYKSPGPDGFSSGFFHATWDIMGDDLTSCIQEFFRSGHMIKQANSTLLTLIPKKKVVSSVLDFRPIACCTTVYKIISKILVVRLQSILPSIIGPEQAAFIKGRSIFDNILLTQHLIKNYTRKFLTPRCLIKVDIRKAFDSLQ</sequence>
<gene>
    <name evidence="2" type="ORF">RND81_10G021200</name>
</gene>
<evidence type="ECO:0000313" key="2">
    <source>
        <dbReference type="EMBL" id="KAK9681700.1"/>
    </source>
</evidence>
<dbReference type="CDD" id="cd01650">
    <property type="entry name" value="RT_nLTR_like"/>
    <property type="match status" value="1"/>
</dbReference>
<dbReference type="Pfam" id="PF00078">
    <property type="entry name" value="RVT_1"/>
    <property type="match status" value="1"/>
</dbReference>
<dbReference type="PANTHER" id="PTHR33710:SF81">
    <property type="entry name" value="ENDONUCLEASE_EXONUCLEASE_PHOSPHATASE DOMAIN-CONTAINING PROTEIN"/>
    <property type="match status" value="1"/>
</dbReference>
<name>A0AAW1HZI5_SAPOF</name>
<dbReference type="InterPro" id="IPR036691">
    <property type="entry name" value="Endo/exonu/phosph_ase_sf"/>
</dbReference>
<evidence type="ECO:0000259" key="1">
    <source>
        <dbReference type="PROSITE" id="PS50878"/>
    </source>
</evidence>
<dbReference type="Gene3D" id="3.60.10.10">
    <property type="entry name" value="Endonuclease/exonuclease/phosphatase"/>
    <property type="match status" value="1"/>
</dbReference>
<dbReference type="AlphaFoldDB" id="A0AAW1HZI5"/>
<dbReference type="PROSITE" id="PS50878">
    <property type="entry name" value="RT_POL"/>
    <property type="match status" value="1"/>
</dbReference>
<dbReference type="GO" id="GO:0003824">
    <property type="term" value="F:catalytic activity"/>
    <property type="evidence" value="ECO:0007669"/>
    <property type="project" value="InterPro"/>
</dbReference>
<dbReference type="InterPro" id="IPR005135">
    <property type="entry name" value="Endo/exonuclease/phosphatase"/>
</dbReference>
<dbReference type="SUPFAM" id="SSF56219">
    <property type="entry name" value="DNase I-like"/>
    <property type="match status" value="1"/>
</dbReference>
<dbReference type="SUPFAM" id="SSF56672">
    <property type="entry name" value="DNA/RNA polymerases"/>
    <property type="match status" value="1"/>
</dbReference>
<dbReference type="Proteomes" id="UP001443914">
    <property type="component" value="Unassembled WGS sequence"/>
</dbReference>
<evidence type="ECO:0000313" key="3">
    <source>
        <dbReference type="Proteomes" id="UP001443914"/>
    </source>
</evidence>
<feature type="domain" description="Reverse transcriptase" evidence="1">
    <location>
        <begin position="481"/>
        <end position="591"/>
    </location>
</feature>
<dbReference type="InterPro" id="IPR043502">
    <property type="entry name" value="DNA/RNA_pol_sf"/>
</dbReference>
<organism evidence="2 3">
    <name type="scientific">Saponaria officinalis</name>
    <name type="common">Common soapwort</name>
    <name type="synonym">Lychnis saponaria</name>
    <dbReference type="NCBI Taxonomy" id="3572"/>
    <lineage>
        <taxon>Eukaryota</taxon>
        <taxon>Viridiplantae</taxon>
        <taxon>Streptophyta</taxon>
        <taxon>Embryophyta</taxon>
        <taxon>Tracheophyta</taxon>
        <taxon>Spermatophyta</taxon>
        <taxon>Magnoliopsida</taxon>
        <taxon>eudicotyledons</taxon>
        <taxon>Gunneridae</taxon>
        <taxon>Pentapetalae</taxon>
        <taxon>Caryophyllales</taxon>
        <taxon>Caryophyllaceae</taxon>
        <taxon>Caryophylleae</taxon>
        <taxon>Saponaria</taxon>
    </lineage>
</organism>
<comment type="caution">
    <text evidence="2">The sequence shown here is derived from an EMBL/GenBank/DDBJ whole genome shotgun (WGS) entry which is preliminary data.</text>
</comment>
<reference evidence="2" key="1">
    <citation type="submission" date="2024-03" db="EMBL/GenBank/DDBJ databases">
        <title>WGS assembly of Saponaria officinalis var. Norfolk2.</title>
        <authorList>
            <person name="Jenkins J."/>
            <person name="Shu S."/>
            <person name="Grimwood J."/>
            <person name="Barry K."/>
            <person name="Goodstein D."/>
            <person name="Schmutz J."/>
            <person name="Leebens-Mack J."/>
            <person name="Osbourn A."/>
        </authorList>
    </citation>
    <scope>NUCLEOTIDE SEQUENCE [LARGE SCALE GENOMIC DNA]</scope>
    <source>
        <strain evidence="2">JIC</strain>
    </source>
</reference>
<dbReference type="Pfam" id="PF03372">
    <property type="entry name" value="Exo_endo_phos"/>
    <property type="match status" value="1"/>
</dbReference>
<dbReference type="PANTHER" id="PTHR33710">
    <property type="entry name" value="BNAC02G09200D PROTEIN"/>
    <property type="match status" value="1"/>
</dbReference>
<proteinExistence type="predicted"/>
<dbReference type="InterPro" id="IPR000477">
    <property type="entry name" value="RT_dom"/>
</dbReference>
<keyword evidence="3" id="KW-1185">Reference proteome</keyword>
<accession>A0AAW1HZI5</accession>